<dbReference type="PROSITE" id="PS51683">
    <property type="entry name" value="SAM_OMT_II"/>
    <property type="match status" value="1"/>
</dbReference>
<dbReference type="AlphaFoldDB" id="A0AAV3P6N8"/>
<dbReference type="FunFam" id="3.40.50.150:FF:000294">
    <property type="entry name" value="O-methyltransferase family protein"/>
    <property type="match status" value="1"/>
</dbReference>
<dbReference type="InterPro" id="IPR012967">
    <property type="entry name" value="COMT_dimerisation"/>
</dbReference>
<dbReference type="GO" id="GO:0008171">
    <property type="term" value="F:O-methyltransferase activity"/>
    <property type="evidence" value="ECO:0007669"/>
    <property type="project" value="InterPro"/>
</dbReference>
<gene>
    <name evidence="8" type="ORF">LIER_06947</name>
</gene>
<keyword evidence="2" id="KW-0808">Transferase</keyword>
<evidence type="ECO:0000256" key="1">
    <source>
        <dbReference type="ARBA" id="ARBA00022603"/>
    </source>
</evidence>
<evidence type="ECO:0000313" key="8">
    <source>
        <dbReference type="EMBL" id="GAA0147184.1"/>
    </source>
</evidence>
<dbReference type="Gene3D" id="1.10.10.10">
    <property type="entry name" value="Winged helix-like DNA-binding domain superfamily/Winged helix DNA-binding domain"/>
    <property type="match status" value="1"/>
</dbReference>
<dbReference type="SUPFAM" id="SSF53335">
    <property type="entry name" value="S-adenosyl-L-methionine-dependent methyltransferases"/>
    <property type="match status" value="1"/>
</dbReference>
<dbReference type="Pfam" id="PF00891">
    <property type="entry name" value="Methyltransf_2"/>
    <property type="match status" value="1"/>
</dbReference>
<evidence type="ECO:0000256" key="5">
    <source>
        <dbReference type="PIRSR" id="PIRSR005739-1"/>
    </source>
</evidence>
<dbReference type="EMBL" id="BAABME010001044">
    <property type="protein sequence ID" value="GAA0147184.1"/>
    <property type="molecule type" value="Genomic_DNA"/>
</dbReference>
<dbReference type="InterPro" id="IPR036388">
    <property type="entry name" value="WH-like_DNA-bd_sf"/>
</dbReference>
<protein>
    <submittedName>
        <fullName evidence="8">Methyltransferase</fullName>
    </submittedName>
</protein>
<dbReference type="InterPro" id="IPR001077">
    <property type="entry name" value="COMT_C"/>
</dbReference>
<keyword evidence="3" id="KW-0949">S-adenosyl-L-methionine</keyword>
<dbReference type="InterPro" id="IPR036390">
    <property type="entry name" value="WH_DNA-bd_sf"/>
</dbReference>
<feature type="active site" description="Proton acceptor" evidence="5">
    <location>
        <position position="264"/>
    </location>
</feature>
<comment type="caution">
    <text evidence="8">The sequence shown here is derived from an EMBL/GenBank/DDBJ whole genome shotgun (WGS) entry which is preliminary data.</text>
</comment>
<proteinExistence type="inferred from homology"/>
<evidence type="ECO:0000256" key="2">
    <source>
        <dbReference type="ARBA" id="ARBA00022679"/>
    </source>
</evidence>
<dbReference type="GO" id="GO:0032259">
    <property type="term" value="P:methylation"/>
    <property type="evidence" value="ECO:0007669"/>
    <property type="project" value="UniProtKB-KW"/>
</dbReference>
<dbReference type="Pfam" id="PF08100">
    <property type="entry name" value="Dimerisation"/>
    <property type="match status" value="1"/>
</dbReference>
<evidence type="ECO:0000259" key="7">
    <source>
        <dbReference type="Pfam" id="PF08100"/>
    </source>
</evidence>
<dbReference type="PIRSF" id="PIRSF005739">
    <property type="entry name" value="O-mtase"/>
    <property type="match status" value="1"/>
</dbReference>
<sequence>MRTEDIITNTKFTEAEEAKAETEIWKYIFGFTEMAVVKCAVEMGIPDVLETQEHPITLEELSSLLGCHALSPLHRIMRFLSHRGLFKEEIKGNQEGHIYYTQTPLSRLLVKKGNKSMAALFLLESSPVMLAPWHQLSNRVLIHGAGAFEGAHGEDLWQYVASNPEHSKLFNDAMACDASLSVSAIIKQCPEVFEGVGTLVDVGGGNGTTLGTLVKACPWIHGINFDLAHVVETAKNCEGVERVAGDMFKSIPKGDAIFLKWTLHDWADEECIQILKNCREAIPSNNGKVIIVEAVIDLDEEGKSKELAQVGLMMDMVMLAHTTKGKERTSKEWTYVLNAAGFNRIVFKNNIQAIQSVIIGYP</sequence>
<evidence type="ECO:0000256" key="3">
    <source>
        <dbReference type="ARBA" id="ARBA00022691"/>
    </source>
</evidence>
<dbReference type="SUPFAM" id="SSF46785">
    <property type="entry name" value="Winged helix' DNA-binding domain"/>
    <property type="match status" value="1"/>
</dbReference>
<evidence type="ECO:0000259" key="6">
    <source>
        <dbReference type="Pfam" id="PF00891"/>
    </source>
</evidence>
<accession>A0AAV3P6N8</accession>
<reference evidence="8 9" key="1">
    <citation type="submission" date="2024-01" db="EMBL/GenBank/DDBJ databases">
        <title>The complete chloroplast genome sequence of Lithospermum erythrorhizon: insights into the phylogenetic relationship among Boraginaceae species and the maternal lineages of purple gromwells.</title>
        <authorList>
            <person name="Okada T."/>
            <person name="Watanabe K."/>
        </authorList>
    </citation>
    <scope>NUCLEOTIDE SEQUENCE [LARGE SCALE GENOMIC DNA]</scope>
</reference>
<dbReference type="GO" id="GO:0046983">
    <property type="term" value="F:protein dimerization activity"/>
    <property type="evidence" value="ECO:0007669"/>
    <property type="project" value="InterPro"/>
</dbReference>
<organism evidence="8 9">
    <name type="scientific">Lithospermum erythrorhizon</name>
    <name type="common">Purple gromwell</name>
    <name type="synonym">Lithospermum officinale var. erythrorhizon</name>
    <dbReference type="NCBI Taxonomy" id="34254"/>
    <lineage>
        <taxon>Eukaryota</taxon>
        <taxon>Viridiplantae</taxon>
        <taxon>Streptophyta</taxon>
        <taxon>Embryophyta</taxon>
        <taxon>Tracheophyta</taxon>
        <taxon>Spermatophyta</taxon>
        <taxon>Magnoliopsida</taxon>
        <taxon>eudicotyledons</taxon>
        <taxon>Gunneridae</taxon>
        <taxon>Pentapetalae</taxon>
        <taxon>asterids</taxon>
        <taxon>lamiids</taxon>
        <taxon>Boraginales</taxon>
        <taxon>Boraginaceae</taxon>
        <taxon>Boraginoideae</taxon>
        <taxon>Lithospermeae</taxon>
        <taxon>Lithospermum</taxon>
    </lineage>
</organism>
<dbReference type="InterPro" id="IPR016461">
    <property type="entry name" value="COMT-like"/>
</dbReference>
<dbReference type="PANTHER" id="PTHR11746">
    <property type="entry name" value="O-METHYLTRANSFERASE"/>
    <property type="match status" value="1"/>
</dbReference>
<evidence type="ECO:0000256" key="4">
    <source>
        <dbReference type="ARBA" id="ARBA00034481"/>
    </source>
</evidence>
<comment type="similarity">
    <text evidence="4">Belongs to the class I-like SAM-binding methyltransferase superfamily. Cation-independent O-methyltransferase family. COMT subfamily.</text>
</comment>
<keyword evidence="1 8" id="KW-0489">Methyltransferase</keyword>
<evidence type="ECO:0000313" key="9">
    <source>
        <dbReference type="Proteomes" id="UP001454036"/>
    </source>
</evidence>
<feature type="domain" description="O-methyltransferase C-terminal" evidence="6">
    <location>
        <begin position="133"/>
        <end position="343"/>
    </location>
</feature>
<dbReference type="InterPro" id="IPR029063">
    <property type="entry name" value="SAM-dependent_MTases_sf"/>
</dbReference>
<dbReference type="Proteomes" id="UP001454036">
    <property type="component" value="Unassembled WGS sequence"/>
</dbReference>
<feature type="domain" description="O-methyltransferase dimerisation" evidence="7">
    <location>
        <begin position="25"/>
        <end position="111"/>
    </location>
</feature>
<dbReference type="Gene3D" id="3.40.50.150">
    <property type="entry name" value="Vaccinia Virus protein VP39"/>
    <property type="match status" value="1"/>
</dbReference>
<name>A0AAV3P6N8_LITER</name>
<keyword evidence="9" id="KW-1185">Reference proteome</keyword>